<dbReference type="EC" id="2.7.1.35" evidence="1"/>
<dbReference type="GO" id="GO:0009443">
    <property type="term" value="P:pyridoxal 5'-phosphate salvage"/>
    <property type="evidence" value="ECO:0007669"/>
    <property type="project" value="InterPro"/>
</dbReference>
<dbReference type="KEGG" id="rid:RIdsm_01812"/>
<keyword evidence="2 7" id="KW-0808">Transferase</keyword>
<name>A0A5P3ACF3_9RHOB</name>
<reference evidence="7 8" key="1">
    <citation type="submission" date="2018-08" db="EMBL/GenBank/DDBJ databases">
        <title>Genetic Globetrotter - A new plasmid hitch-hiking vast phylogenetic and geographic distances.</title>
        <authorList>
            <person name="Vollmers J."/>
            <person name="Petersen J."/>
        </authorList>
    </citation>
    <scope>NUCLEOTIDE SEQUENCE [LARGE SCALE GENOMIC DNA]</scope>
    <source>
        <strain evidence="7 8">DSM 26383</strain>
    </source>
</reference>
<dbReference type="PANTHER" id="PTHR10534">
    <property type="entry name" value="PYRIDOXAL KINASE"/>
    <property type="match status" value="1"/>
</dbReference>
<keyword evidence="3" id="KW-0547">Nucleotide-binding</keyword>
<dbReference type="Pfam" id="PF08543">
    <property type="entry name" value="Phos_pyr_kin"/>
    <property type="match status" value="1"/>
</dbReference>
<evidence type="ECO:0000313" key="7">
    <source>
        <dbReference type="EMBL" id="QEW26018.1"/>
    </source>
</evidence>
<dbReference type="GO" id="GO:0005829">
    <property type="term" value="C:cytosol"/>
    <property type="evidence" value="ECO:0007669"/>
    <property type="project" value="TreeGrafter"/>
</dbReference>
<dbReference type="CDD" id="cd01173">
    <property type="entry name" value="pyridoxal_pyridoxamine_kinase"/>
    <property type="match status" value="1"/>
</dbReference>
<dbReference type="Proteomes" id="UP000325785">
    <property type="component" value="Chromosome"/>
</dbReference>
<protein>
    <recommendedName>
        <fullName evidence="1">pyridoxal kinase</fullName>
        <ecNumber evidence="1">2.7.1.35</ecNumber>
    </recommendedName>
</protein>
<dbReference type="Gene3D" id="3.40.1190.20">
    <property type="match status" value="1"/>
</dbReference>
<dbReference type="InterPro" id="IPR013749">
    <property type="entry name" value="PM/HMP-P_kinase-1"/>
</dbReference>
<dbReference type="EMBL" id="CP031598">
    <property type="protein sequence ID" value="QEW26018.1"/>
    <property type="molecule type" value="Genomic_DNA"/>
</dbReference>
<dbReference type="PANTHER" id="PTHR10534:SF2">
    <property type="entry name" value="PYRIDOXAL KINASE"/>
    <property type="match status" value="1"/>
</dbReference>
<proteinExistence type="predicted"/>
<evidence type="ECO:0000256" key="2">
    <source>
        <dbReference type="ARBA" id="ARBA00022679"/>
    </source>
</evidence>
<evidence type="ECO:0000256" key="3">
    <source>
        <dbReference type="ARBA" id="ARBA00022741"/>
    </source>
</evidence>
<accession>A0A5P3ACF3</accession>
<evidence type="ECO:0000256" key="1">
    <source>
        <dbReference type="ARBA" id="ARBA00012104"/>
    </source>
</evidence>
<evidence type="ECO:0000313" key="8">
    <source>
        <dbReference type="Proteomes" id="UP000325785"/>
    </source>
</evidence>
<dbReference type="GO" id="GO:0005524">
    <property type="term" value="F:ATP binding"/>
    <property type="evidence" value="ECO:0007669"/>
    <property type="project" value="UniProtKB-KW"/>
</dbReference>
<dbReference type="InterPro" id="IPR004625">
    <property type="entry name" value="PyrdxlKinase"/>
</dbReference>
<evidence type="ECO:0000259" key="6">
    <source>
        <dbReference type="Pfam" id="PF08543"/>
    </source>
</evidence>
<dbReference type="InterPro" id="IPR029056">
    <property type="entry name" value="Ribokinase-like"/>
</dbReference>
<gene>
    <name evidence="7" type="primary">pdxK</name>
    <name evidence="7" type="ORF">RIdsm_01812</name>
</gene>
<dbReference type="GO" id="GO:0008478">
    <property type="term" value="F:pyridoxal kinase activity"/>
    <property type="evidence" value="ECO:0007669"/>
    <property type="project" value="UniProtKB-EC"/>
</dbReference>
<sequence length="254" mass="25608">MGHVGLSAGQPVCQRLGYDVTGVPTTVLSNHPAWPHVAGAAVDPGQIGAMVAALEANGWLADHEAVLIGYMPSAAHVEVAVDLIGRVRATAPGVRVVVDPILGDNPKGLYVPEEVAGVVRDRLVPLADVATPNLFELGWLTGRDGADVDGAAKAARALGVPVVHVTSPPLQEPETGVLSVTSDGVELYRTARAPDVPHGIGDVFAALIAAGLPAGQALGHVAALARASQGQAHLAIVAGAADWAAAGPVASEKV</sequence>
<keyword evidence="4 7" id="KW-0418">Kinase</keyword>
<keyword evidence="5" id="KW-0067">ATP-binding</keyword>
<evidence type="ECO:0000256" key="5">
    <source>
        <dbReference type="ARBA" id="ARBA00022840"/>
    </source>
</evidence>
<dbReference type="AlphaFoldDB" id="A0A5P3ACF3"/>
<feature type="domain" description="Pyridoxamine kinase/Phosphomethylpyrimidine kinase" evidence="6">
    <location>
        <begin position="63"/>
        <end position="222"/>
    </location>
</feature>
<organism evidence="7 8">
    <name type="scientific">Roseovarius indicus</name>
    <dbReference type="NCBI Taxonomy" id="540747"/>
    <lineage>
        <taxon>Bacteria</taxon>
        <taxon>Pseudomonadati</taxon>
        <taxon>Pseudomonadota</taxon>
        <taxon>Alphaproteobacteria</taxon>
        <taxon>Rhodobacterales</taxon>
        <taxon>Roseobacteraceae</taxon>
        <taxon>Roseovarius</taxon>
    </lineage>
</organism>
<dbReference type="SUPFAM" id="SSF53613">
    <property type="entry name" value="Ribokinase-like"/>
    <property type="match status" value="1"/>
</dbReference>
<evidence type="ECO:0000256" key="4">
    <source>
        <dbReference type="ARBA" id="ARBA00022777"/>
    </source>
</evidence>